<name>A0A809S9T5_9PROT</name>
<dbReference type="InterPro" id="IPR007372">
    <property type="entry name" value="Lipid/polyisoprenoid-bd_YceI"/>
</dbReference>
<protein>
    <recommendedName>
        <fullName evidence="2">Lipid/polyisoprenoid-binding YceI-like domain-containing protein</fullName>
    </recommendedName>
</protein>
<dbReference type="SUPFAM" id="SSF101874">
    <property type="entry name" value="YceI-like"/>
    <property type="match status" value="1"/>
</dbReference>
<dbReference type="SMART" id="SM00867">
    <property type="entry name" value="YceI"/>
    <property type="match status" value="1"/>
</dbReference>
<gene>
    <name evidence="3" type="ORF">SFSGTM_22110</name>
</gene>
<dbReference type="EMBL" id="AP021881">
    <property type="protein sequence ID" value="BBP01503.1"/>
    <property type="molecule type" value="Genomic_DNA"/>
</dbReference>
<dbReference type="AlphaFoldDB" id="A0A809S9T5"/>
<evidence type="ECO:0000256" key="1">
    <source>
        <dbReference type="SAM" id="SignalP"/>
    </source>
</evidence>
<dbReference type="InterPro" id="IPR027016">
    <property type="entry name" value="UCP029811"/>
</dbReference>
<dbReference type="PIRSF" id="PIRSF029811">
    <property type="entry name" value="UCP029811"/>
    <property type="match status" value="1"/>
</dbReference>
<dbReference type="Proteomes" id="UP000463939">
    <property type="component" value="Chromosome"/>
</dbReference>
<dbReference type="PANTHER" id="PTHR34406:SF1">
    <property type="entry name" value="PROTEIN YCEI"/>
    <property type="match status" value="1"/>
</dbReference>
<dbReference type="RefSeq" id="WP_162085273.1">
    <property type="nucleotide sequence ID" value="NZ_AP021881.1"/>
</dbReference>
<dbReference type="Gene3D" id="2.40.128.110">
    <property type="entry name" value="Lipid/polyisoprenoid-binding, YceI-like"/>
    <property type="match status" value="1"/>
</dbReference>
<feature type="domain" description="Lipid/polyisoprenoid-binding YceI-like" evidence="2">
    <location>
        <begin position="25"/>
        <end position="194"/>
    </location>
</feature>
<evidence type="ECO:0000313" key="3">
    <source>
        <dbReference type="EMBL" id="BBP01503.1"/>
    </source>
</evidence>
<dbReference type="InterPro" id="IPR036761">
    <property type="entry name" value="TTHA0802/YceI-like_sf"/>
</dbReference>
<reference evidence="4" key="1">
    <citation type="submission" date="2019-11" db="EMBL/GenBank/DDBJ databases">
        <title>Isolation and characterization of a novel species in the genus Sulfuriferula.</title>
        <authorList>
            <person name="Mochizuki J."/>
            <person name="Kojima H."/>
            <person name="Fukui M."/>
        </authorList>
    </citation>
    <scope>NUCLEOTIDE SEQUENCE [LARGE SCALE GENOMIC DNA]</scope>
    <source>
        <strain evidence="4">SGTM</strain>
    </source>
</reference>
<evidence type="ECO:0000313" key="4">
    <source>
        <dbReference type="Proteomes" id="UP000463939"/>
    </source>
</evidence>
<proteinExistence type="predicted"/>
<keyword evidence="4" id="KW-1185">Reference proteome</keyword>
<organism evidence="3 4">
    <name type="scientific">Sulfuriferula nivalis</name>
    <dbReference type="NCBI Taxonomy" id="2675298"/>
    <lineage>
        <taxon>Bacteria</taxon>
        <taxon>Pseudomonadati</taxon>
        <taxon>Pseudomonadota</taxon>
        <taxon>Betaproteobacteria</taxon>
        <taxon>Nitrosomonadales</taxon>
        <taxon>Sulfuricellaceae</taxon>
        <taxon>Sulfuriferula</taxon>
    </lineage>
</organism>
<feature type="signal peptide" evidence="1">
    <location>
        <begin position="1"/>
        <end position="24"/>
    </location>
</feature>
<feature type="chain" id="PRO_5032606381" description="Lipid/polyisoprenoid-binding YceI-like domain-containing protein" evidence="1">
    <location>
        <begin position="25"/>
        <end position="195"/>
    </location>
</feature>
<sequence length="195" mass="21466">MNKIHQLGLLSGLIATLLVTPAYAQWQLDNEHSNLNFISIKKTSVAEVHQFKKLMGEVSDAGNIHLVIDLSSVETQIDIRNERLKSMLFEIAQFPTAEFDGQIDMSKVAALKVGATLDMPVNGKLTMHGKVQDTKAMLSMVKLSDDQIQVVTKMPIILNADLYDLAAGIEKLREAANLPVISAAVPVTFDLIFKH</sequence>
<dbReference type="Pfam" id="PF04264">
    <property type="entry name" value="YceI"/>
    <property type="match status" value="1"/>
</dbReference>
<keyword evidence="1" id="KW-0732">Signal</keyword>
<accession>A0A809S9T5</accession>
<dbReference type="PANTHER" id="PTHR34406">
    <property type="entry name" value="PROTEIN YCEI"/>
    <property type="match status" value="1"/>
</dbReference>
<evidence type="ECO:0000259" key="2">
    <source>
        <dbReference type="SMART" id="SM00867"/>
    </source>
</evidence>
<dbReference type="KEGG" id="sniv:SFSGTM_22110"/>